<dbReference type="Proteomes" id="UP000008064">
    <property type="component" value="Unassembled WGS sequence"/>
</dbReference>
<dbReference type="GeneID" id="18821035"/>
<protein>
    <submittedName>
        <fullName evidence="1">Uncharacterized protein</fullName>
    </submittedName>
</protein>
<reference evidence="1" key="1">
    <citation type="submission" date="2011-04" db="EMBL/GenBank/DDBJ databases">
        <title>Evolution of plant cell wall degrading machinery underlies the functional diversity of forest fungi.</title>
        <authorList>
            <consortium name="US DOE Joint Genome Institute (JGI-PGF)"/>
            <person name="Eastwood D.C."/>
            <person name="Floudas D."/>
            <person name="Binder M."/>
            <person name="Majcherczyk A."/>
            <person name="Schneider P."/>
            <person name="Aerts A."/>
            <person name="Asiegbu F.O."/>
            <person name="Baker S.E."/>
            <person name="Barry K."/>
            <person name="Bendiksby M."/>
            <person name="Blumentritt M."/>
            <person name="Coutinho P.M."/>
            <person name="Cullen D."/>
            <person name="Cullen D."/>
            <person name="Gathman A."/>
            <person name="Goodell B."/>
            <person name="Henrissat B."/>
            <person name="Ihrmark K."/>
            <person name="Kauserud H."/>
            <person name="Kohler A."/>
            <person name="LaButti K."/>
            <person name="Lapidus A."/>
            <person name="Lavin J.L."/>
            <person name="Lee Y.-H."/>
            <person name="Lindquist E."/>
            <person name="Lilly W."/>
            <person name="Lucas S."/>
            <person name="Morin E."/>
            <person name="Murat C."/>
            <person name="Oguiza J.A."/>
            <person name="Park J."/>
            <person name="Pisabarro A.G."/>
            <person name="Riley R."/>
            <person name="Rosling A."/>
            <person name="Salamov A."/>
            <person name="Schmidt O."/>
            <person name="Schmutz J."/>
            <person name="Skrede I."/>
            <person name="Stenlid J."/>
            <person name="Wiebenga A."/>
            <person name="Xie X."/>
            <person name="Kues U."/>
            <person name="Hibbett D.S."/>
            <person name="Hoffmeister D."/>
            <person name="Hogberg N."/>
            <person name="Martin F."/>
            <person name="Grigoriev I.V."/>
            <person name="Watkinson S.C."/>
        </authorList>
    </citation>
    <scope>NUCLEOTIDE SEQUENCE</scope>
    <source>
        <strain evidence="1">S7.9</strain>
    </source>
</reference>
<dbReference type="KEGG" id="sla:SERLADRAFT_477631"/>
<dbReference type="RefSeq" id="XP_007322991.1">
    <property type="nucleotide sequence ID" value="XM_007322929.1"/>
</dbReference>
<name>F8P9B7_SERL9</name>
<evidence type="ECO:0000313" key="1">
    <source>
        <dbReference type="EMBL" id="EGO20246.1"/>
    </source>
</evidence>
<organism>
    <name type="scientific">Serpula lacrymans var. lacrymans (strain S7.9)</name>
    <name type="common">Dry rot fungus</name>
    <dbReference type="NCBI Taxonomy" id="578457"/>
    <lineage>
        <taxon>Eukaryota</taxon>
        <taxon>Fungi</taxon>
        <taxon>Dikarya</taxon>
        <taxon>Basidiomycota</taxon>
        <taxon>Agaricomycotina</taxon>
        <taxon>Agaricomycetes</taxon>
        <taxon>Agaricomycetidae</taxon>
        <taxon>Boletales</taxon>
        <taxon>Coniophorineae</taxon>
        <taxon>Serpulaceae</taxon>
        <taxon>Serpula</taxon>
    </lineage>
</organism>
<gene>
    <name evidence="1" type="ORF">SERLADRAFT_477631</name>
</gene>
<accession>F8P9B7</accession>
<sequence>MVKQPSTLLTTCDGAPTLAPPRSLATAHRVGPTHASGGIWWIGMTPVPTWRGKGRTAETANWQFDPLNLRPLLTFLFFHALSQRY</sequence>
<dbReference type="AlphaFoldDB" id="F8P9B7"/>
<dbReference type="EMBL" id="GL945441">
    <property type="protein sequence ID" value="EGO20246.1"/>
    <property type="molecule type" value="Genomic_DNA"/>
</dbReference>
<dbReference type="HOGENOM" id="CLU_2514023_0_0_1"/>
<proteinExistence type="predicted"/>